<name>A0AA39TUY0_9AGAR</name>
<dbReference type="EMBL" id="JAUEPR010000058">
    <property type="protein sequence ID" value="KAK0470847.1"/>
    <property type="molecule type" value="Genomic_DNA"/>
</dbReference>
<comment type="caution">
    <text evidence="1">The sequence shown here is derived from an EMBL/GenBank/DDBJ whole genome shotgun (WGS) entry which is preliminary data.</text>
</comment>
<gene>
    <name evidence="1" type="ORF">IW261DRAFT_1572686</name>
</gene>
<accession>A0AA39TUY0</accession>
<dbReference type="Proteomes" id="UP001175227">
    <property type="component" value="Unassembled WGS sequence"/>
</dbReference>
<dbReference type="AlphaFoldDB" id="A0AA39TUY0"/>
<protein>
    <submittedName>
        <fullName evidence="1">Uncharacterized protein</fullName>
    </submittedName>
</protein>
<proteinExistence type="predicted"/>
<keyword evidence="2" id="KW-1185">Reference proteome</keyword>
<evidence type="ECO:0000313" key="1">
    <source>
        <dbReference type="EMBL" id="KAK0470847.1"/>
    </source>
</evidence>
<organism evidence="1 2">
    <name type="scientific">Armillaria novae-zelandiae</name>
    <dbReference type="NCBI Taxonomy" id="153914"/>
    <lineage>
        <taxon>Eukaryota</taxon>
        <taxon>Fungi</taxon>
        <taxon>Dikarya</taxon>
        <taxon>Basidiomycota</taxon>
        <taxon>Agaricomycotina</taxon>
        <taxon>Agaricomycetes</taxon>
        <taxon>Agaricomycetidae</taxon>
        <taxon>Agaricales</taxon>
        <taxon>Marasmiineae</taxon>
        <taxon>Physalacriaceae</taxon>
        <taxon>Armillaria</taxon>
    </lineage>
</organism>
<evidence type="ECO:0000313" key="2">
    <source>
        <dbReference type="Proteomes" id="UP001175227"/>
    </source>
</evidence>
<sequence length="677" mass="74273">MPGGDDDEIYQELMKIGELIKDVTIFEDRILNAAGIGDDLAEVQRIREGMQEVKRWLEDVLCGMLEGVDILTKAYQDHTLLTFFSSSQGKMALAGWCTPEQNVWFANQLVGFHRARLDGTIGQFLAEVVIEFMALWQLPECAETITGNSPEDVTRWAEQDAHYQKQKEQIENKFNNNHGKAHVAATTTATGKALATSPKKKKIIYSKRYYKKCMQPAVRKAIRRALTPLTQGQKLMLINKLTQETFQAESEDVKAEVYEALEQLHEERTEASMKGEQNPKDYLDAIDAAPTALDGPDPADGGNIQTGSFHVGANEHKQNFQDKYTQNSVNANDSSSHHMTFEEGIITPYGHFLKMLFSPEVRAQRACNQADLEALNATLHDDEAEATPEMSGLILMPPSPPLPPLPPVPLPPIPSCLLPSMQEPTISPSSPRTLAPVATSILHPSNSTPTSVDTTNSGCLTTSHHEPILLPGKSSSMEANLTPTYSGKMPALARTTSRWVQQDVIGSLTTTLLGRVVLDQEDESFPLSGCDSLEMTMKQAGDGDVDISIAPLPLVAHMPRTSVLTDVVGDLTPIPGIVNDKPQKRHHEAERIMRGGLSKLCTASHRQSRAAIAVGWLPSAIQYLTDPNLGSEWLDLSGRLASIGAAHFTMWVAVQELTGCYLIKTFVAEHMASKPTL</sequence>
<reference evidence="1" key="1">
    <citation type="submission" date="2023-06" db="EMBL/GenBank/DDBJ databases">
        <authorList>
            <consortium name="Lawrence Berkeley National Laboratory"/>
            <person name="Ahrendt S."/>
            <person name="Sahu N."/>
            <person name="Indic B."/>
            <person name="Wong-Bajracharya J."/>
            <person name="Merenyi Z."/>
            <person name="Ke H.-M."/>
            <person name="Monk M."/>
            <person name="Kocsube S."/>
            <person name="Drula E."/>
            <person name="Lipzen A."/>
            <person name="Balint B."/>
            <person name="Henrissat B."/>
            <person name="Andreopoulos B."/>
            <person name="Martin F.M."/>
            <person name="Harder C.B."/>
            <person name="Rigling D."/>
            <person name="Ford K.L."/>
            <person name="Foster G.D."/>
            <person name="Pangilinan J."/>
            <person name="Papanicolaou A."/>
            <person name="Barry K."/>
            <person name="LaButti K."/>
            <person name="Viragh M."/>
            <person name="Koriabine M."/>
            <person name="Yan M."/>
            <person name="Riley R."/>
            <person name="Champramary S."/>
            <person name="Plett K.L."/>
            <person name="Tsai I.J."/>
            <person name="Slot J."/>
            <person name="Sipos G."/>
            <person name="Plett J."/>
            <person name="Nagy L.G."/>
            <person name="Grigoriev I.V."/>
        </authorList>
    </citation>
    <scope>NUCLEOTIDE SEQUENCE</scope>
    <source>
        <strain evidence="1">ICMP 16352</strain>
    </source>
</reference>